<dbReference type="PANTHER" id="PTHR12956:SF17">
    <property type="entry name" value="OS01G0749100 PROTEIN"/>
    <property type="match status" value="1"/>
</dbReference>
<gene>
    <name evidence="2" type="ORF">WMO37_09920</name>
</gene>
<comment type="caution">
    <text evidence="2">The sequence shown here is derived from an EMBL/GenBank/DDBJ whole genome shotgun (WGS) entry which is preliminary data.</text>
</comment>
<evidence type="ECO:0000313" key="3">
    <source>
        <dbReference type="Proteomes" id="UP001546774"/>
    </source>
</evidence>
<dbReference type="InterPro" id="IPR006852">
    <property type="entry name" value="TOD1_MUCI70"/>
</dbReference>
<dbReference type="Proteomes" id="UP001546774">
    <property type="component" value="Unassembled WGS sequence"/>
</dbReference>
<feature type="domain" description="TOD1/MUCI70 glycosyltransferase-like" evidence="1">
    <location>
        <begin position="72"/>
        <end position="274"/>
    </location>
</feature>
<proteinExistence type="predicted"/>
<dbReference type="EMBL" id="JBBMFS010000008">
    <property type="protein sequence ID" value="MEQ2555321.1"/>
    <property type="molecule type" value="Genomic_DNA"/>
</dbReference>
<protein>
    <submittedName>
        <fullName evidence="2">Glycosyltransferase domain-containing protein</fullName>
    </submittedName>
</protein>
<keyword evidence="3" id="KW-1185">Reference proteome</keyword>
<dbReference type="Pfam" id="PF04765">
    <property type="entry name" value="TOD1_MUCI70"/>
    <property type="match status" value="1"/>
</dbReference>
<reference evidence="2" key="1">
    <citation type="submission" date="2024-03" db="EMBL/GenBank/DDBJ databases">
        <title>Human intestinal bacterial collection.</title>
        <authorList>
            <person name="Pauvert C."/>
            <person name="Hitch T.C.A."/>
            <person name="Clavel T."/>
        </authorList>
    </citation>
    <scope>NUCLEOTIDE SEQUENCE [LARGE SCALE GENOMIC DNA]</scope>
    <source>
        <strain evidence="2">CLA-AA-H89B</strain>
    </source>
</reference>
<dbReference type="PANTHER" id="PTHR12956">
    <property type="entry name" value="ALKALINE CERAMIDASE-RELATED"/>
    <property type="match status" value="1"/>
</dbReference>
<name>A0ABV1H6L8_9FIRM</name>
<organism evidence="2 3">
    <name type="scientific">Lachnospira intestinalis</name>
    <dbReference type="NCBI Taxonomy" id="3133158"/>
    <lineage>
        <taxon>Bacteria</taxon>
        <taxon>Bacillati</taxon>
        <taxon>Bacillota</taxon>
        <taxon>Clostridia</taxon>
        <taxon>Lachnospirales</taxon>
        <taxon>Lachnospiraceae</taxon>
        <taxon>Lachnospira</taxon>
    </lineage>
</organism>
<evidence type="ECO:0000259" key="1">
    <source>
        <dbReference type="Pfam" id="PF04765"/>
    </source>
</evidence>
<sequence length="301" mass="35055">MDLLKKMNKEYIEIRRGQEYKIGMYIIKLKQELKHLNLSEIKKNVEKHRNIKRAGKLESHIKMVSEQDKARSSNYFSTERVAVYTCIFGNYDGVNEPVCCPDNCDYYIISDTVKAQKNSKWKIVDITEFAGALEGLSNTEKNRYFKMHPDKVFKNYKYSIYIDGNVKVITDLTEMVNKIGSCGVAIHKHGKRDCVYDEVNTILAMKKDTKENLEKHIEFLKKIGFPKHYGLLECNIIAREHFNPTCQKLMDMWWQDFMTLSKRDQMSLPSVLFRNDIPVSEVGVLGTGVENDYAIRVEGHR</sequence>
<dbReference type="InterPro" id="IPR048354">
    <property type="entry name" value="TOD1_MUCI70_glycTrfase_dom"/>
</dbReference>
<evidence type="ECO:0000313" key="2">
    <source>
        <dbReference type="EMBL" id="MEQ2555321.1"/>
    </source>
</evidence>
<accession>A0ABV1H6L8</accession>